<dbReference type="AlphaFoldDB" id="A0AAV1S6F7"/>
<reference evidence="1 2" key="1">
    <citation type="submission" date="2024-01" db="EMBL/GenBank/DDBJ databases">
        <authorList>
            <person name="Waweru B."/>
        </authorList>
    </citation>
    <scope>NUCLEOTIDE SEQUENCE [LARGE SCALE GENOMIC DNA]</scope>
</reference>
<protein>
    <submittedName>
        <fullName evidence="1">Uncharacterized protein</fullName>
    </submittedName>
</protein>
<evidence type="ECO:0000313" key="2">
    <source>
        <dbReference type="Proteomes" id="UP001314170"/>
    </source>
</evidence>
<dbReference type="Proteomes" id="UP001314170">
    <property type="component" value="Unassembled WGS sequence"/>
</dbReference>
<comment type="caution">
    <text evidence="1">The sequence shown here is derived from an EMBL/GenBank/DDBJ whole genome shotgun (WGS) entry which is preliminary data.</text>
</comment>
<dbReference type="EMBL" id="CAWUPB010001173">
    <property type="protein sequence ID" value="CAK7345963.1"/>
    <property type="molecule type" value="Genomic_DNA"/>
</dbReference>
<accession>A0AAV1S6F7</accession>
<organism evidence="1 2">
    <name type="scientific">Dovyalis caffra</name>
    <dbReference type="NCBI Taxonomy" id="77055"/>
    <lineage>
        <taxon>Eukaryota</taxon>
        <taxon>Viridiplantae</taxon>
        <taxon>Streptophyta</taxon>
        <taxon>Embryophyta</taxon>
        <taxon>Tracheophyta</taxon>
        <taxon>Spermatophyta</taxon>
        <taxon>Magnoliopsida</taxon>
        <taxon>eudicotyledons</taxon>
        <taxon>Gunneridae</taxon>
        <taxon>Pentapetalae</taxon>
        <taxon>rosids</taxon>
        <taxon>fabids</taxon>
        <taxon>Malpighiales</taxon>
        <taxon>Salicaceae</taxon>
        <taxon>Flacourtieae</taxon>
        <taxon>Dovyalis</taxon>
    </lineage>
</organism>
<proteinExistence type="predicted"/>
<sequence>MGRVSRGAYGWPFRCLGVILITKLVEEMKYNQAQFKKNRELKVGRSGLKMGNTGPFAGKMKRGGKTTYTDPNSSTLGEGNLSYCRGLYKFSSQMGWNLGLGMALGRV</sequence>
<evidence type="ECO:0000313" key="1">
    <source>
        <dbReference type="EMBL" id="CAK7345963.1"/>
    </source>
</evidence>
<keyword evidence="2" id="KW-1185">Reference proteome</keyword>
<gene>
    <name evidence="1" type="ORF">DCAF_LOCUS18626</name>
</gene>
<name>A0AAV1S6F7_9ROSI</name>